<dbReference type="Gene3D" id="3.30.420.10">
    <property type="entry name" value="Ribonuclease H-like superfamily/Ribonuclease H"/>
    <property type="match status" value="1"/>
</dbReference>
<gene>
    <name evidence="6" type="ORF">HK103_003708</name>
</gene>
<comment type="similarity">
    <text evidence="2">Belongs to the REXO1/REXO3 family.</text>
</comment>
<evidence type="ECO:0000256" key="3">
    <source>
        <dbReference type="ARBA" id="ARBA00022722"/>
    </source>
</evidence>
<name>A0AAD5Y005_9FUNG</name>
<dbReference type="InterPro" id="IPR047021">
    <property type="entry name" value="REXO1/3/4-like"/>
</dbReference>
<dbReference type="SUPFAM" id="SSF53098">
    <property type="entry name" value="Ribonuclease H-like"/>
    <property type="match status" value="1"/>
</dbReference>
<dbReference type="GO" id="GO:0005634">
    <property type="term" value="C:nucleus"/>
    <property type="evidence" value="ECO:0007669"/>
    <property type="project" value="UniProtKB-SubCell"/>
</dbReference>
<sequence>MIHENVIDTAQVFPHPKGLPYRHSLKMLVERNLGRFIQTGEHDSFEDARACIDLLKRHIHLSKK</sequence>
<comment type="caution">
    <text evidence="6">The sequence shown here is derived from an EMBL/GenBank/DDBJ whole genome shotgun (WGS) entry which is preliminary data.</text>
</comment>
<evidence type="ECO:0000256" key="2">
    <source>
        <dbReference type="ARBA" id="ARBA00006357"/>
    </source>
</evidence>
<proteinExistence type="inferred from homology"/>
<keyword evidence="7" id="KW-1185">Reference proteome</keyword>
<keyword evidence="3" id="KW-0540">Nuclease</keyword>
<evidence type="ECO:0000256" key="1">
    <source>
        <dbReference type="ARBA" id="ARBA00004123"/>
    </source>
</evidence>
<evidence type="ECO:0008006" key="8">
    <source>
        <dbReference type="Google" id="ProtNLM"/>
    </source>
</evidence>
<evidence type="ECO:0000256" key="5">
    <source>
        <dbReference type="ARBA" id="ARBA00023242"/>
    </source>
</evidence>
<dbReference type="InterPro" id="IPR012337">
    <property type="entry name" value="RNaseH-like_sf"/>
</dbReference>
<dbReference type="GO" id="GO:0003676">
    <property type="term" value="F:nucleic acid binding"/>
    <property type="evidence" value="ECO:0007669"/>
    <property type="project" value="InterPro"/>
</dbReference>
<keyword evidence="5" id="KW-0539">Nucleus</keyword>
<reference evidence="6" key="1">
    <citation type="submission" date="2020-05" db="EMBL/GenBank/DDBJ databases">
        <title>Phylogenomic resolution of chytrid fungi.</title>
        <authorList>
            <person name="Stajich J.E."/>
            <person name="Amses K."/>
            <person name="Simmons R."/>
            <person name="Seto K."/>
            <person name="Myers J."/>
            <person name="Bonds A."/>
            <person name="Quandt C.A."/>
            <person name="Barry K."/>
            <person name="Liu P."/>
            <person name="Grigoriev I."/>
            <person name="Longcore J.E."/>
            <person name="James T.Y."/>
        </authorList>
    </citation>
    <scope>NUCLEOTIDE SEQUENCE</scope>
    <source>
        <strain evidence="6">PLAUS21</strain>
    </source>
</reference>
<dbReference type="Proteomes" id="UP001210925">
    <property type="component" value="Unassembled WGS sequence"/>
</dbReference>
<dbReference type="EMBL" id="JADGKB010000286">
    <property type="protein sequence ID" value="KAJ3250247.1"/>
    <property type="molecule type" value="Genomic_DNA"/>
</dbReference>
<evidence type="ECO:0000313" key="6">
    <source>
        <dbReference type="EMBL" id="KAJ3250247.1"/>
    </source>
</evidence>
<dbReference type="PANTHER" id="PTHR12801">
    <property type="entry name" value="RNA EXONUCLEASE REXO1 / RECO3 FAMILY MEMBER-RELATED"/>
    <property type="match status" value="1"/>
</dbReference>
<evidence type="ECO:0000256" key="4">
    <source>
        <dbReference type="ARBA" id="ARBA00022801"/>
    </source>
</evidence>
<dbReference type="PANTHER" id="PTHR12801:SF115">
    <property type="entry name" value="FI18136P1-RELATED"/>
    <property type="match status" value="1"/>
</dbReference>
<dbReference type="AlphaFoldDB" id="A0AAD5Y005"/>
<comment type="subcellular location">
    <subcellularLocation>
        <location evidence="1">Nucleus</location>
    </subcellularLocation>
</comment>
<dbReference type="InterPro" id="IPR036397">
    <property type="entry name" value="RNaseH_sf"/>
</dbReference>
<evidence type="ECO:0000313" key="7">
    <source>
        <dbReference type="Proteomes" id="UP001210925"/>
    </source>
</evidence>
<protein>
    <recommendedName>
        <fullName evidence="8">Exonuclease domain-containing protein</fullName>
    </recommendedName>
</protein>
<organism evidence="6 7">
    <name type="scientific">Boothiomyces macroporosus</name>
    <dbReference type="NCBI Taxonomy" id="261099"/>
    <lineage>
        <taxon>Eukaryota</taxon>
        <taxon>Fungi</taxon>
        <taxon>Fungi incertae sedis</taxon>
        <taxon>Chytridiomycota</taxon>
        <taxon>Chytridiomycota incertae sedis</taxon>
        <taxon>Chytridiomycetes</taxon>
        <taxon>Rhizophydiales</taxon>
        <taxon>Terramycetaceae</taxon>
        <taxon>Boothiomyces</taxon>
    </lineage>
</organism>
<dbReference type="GO" id="GO:0004527">
    <property type="term" value="F:exonuclease activity"/>
    <property type="evidence" value="ECO:0007669"/>
    <property type="project" value="InterPro"/>
</dbReference>
<keyword evidence="4" id="KW-0378">Hydrolase</keyword>
<accession>A0AAD5Y005</accession>